<keyword evidence="5" id="KW-1185">Reference proteome</keyword>
<dbReference type="OrthoDB" id="3225429at2759"/>
<reference evidence="4 5" key="1">
    <citation type="journal article" date="2016" name="Genome Biol. Evol.">
        <title>Divergent and convergent evolution of fungal pathogenicity.</title>
        <authorList>
            <person name="Shang Y."/>
            <person name="Xiao G."/>
            <person name="Zheng P."/>
            <person name="Cen K."/>
            <person name="Zhan S."/>
            <person name="Wang C."/>
        </authorList>
    </citation>
    <scope>NUCLEOTIDE SEQUENCE [LARGE SCALE GENOMIC DNA]</scope>
    <source>
        <strain evidence="4 5">RCEF 1005</strain>
    </source>
</reference>
<evidence type="ECO:0000256" key="2">
    <source>
        <dbReference type="ARBA" id="ARBA00023157"/>
    </source>
</evidence>
<dbReference type="PANTHER" id="PTHR33630:SF9">
    <property type="entry name" value="CUTINASE 4"/>
    <property type="match status" value="1"/>
</dbReference>
<proteinExistence type="predicted"/>
<accession>A0A162JJX8</accession>
<organism evidence="4 5">
    <name type="scientific">Akanthomyces lecanii RCEF 1005</name>
    <dbReference type="NCBI Taxonomy" id="1081108"/>
    <lineage>
        <taxon>Eukaryota</taxon>
        <taxon>Fungi</taxon>
        <taxon>Dikarya</taxon>
        <taxon>Ascomycota</taxon>
        <taxon>Pezizomycotina</taxon>
        <taxon>Sordariomycetes</taxon>
        <taxon>Hypocreomycetidae</taxon>
        <taxon>Hypocreales</taxon>
        <taxon>Cordycipitaceae</taxon>
        <taxon>Akanthomyces</taxon>
        <taxon>Cordyceps confragosa</taxon>
    </lineage>
</organism>
<comment type="caution">
    <text evidence="4">The sequence shown here is derived from an EMBL/GenBank/DDBJ whole genome shotgun (WGS) entry which is preliminary data.</text>
</comment>
<evidence type="ECO:0000256" key="1">
    <source>
        <dbReference type="ARBA" id="ARBA00022801"/>
    </source>
</evidence>
<keyword evidence="2" id="KW-1015">Disulfide bond</keyword>
<keyword evidence="1" id="KW-0378">Hydrolase</keyword>
<dbReference type="InterPro" id="IPR000675">
    <property type="entry name" value="Cutinase/axe"/>
</dbReference>
<gene>
    <name evidence="4" type="ORF">LEL_09888</name>
</gene>
<protein>
    <submittedName>
        <fullName evidence="4">Cutinase</fullName>
    </submittedName>
</protein>
<dbReference type="STRING" id="1081108.A0A162JJX8"/>
<name>A0A162JJX8_CORDF</name>
<dbReference type="InterPro" id="IPR029058">
    <property type="entry name" value="AB_hydrolase_fold"/>
</dbReference>
<dbReference type="Gene3D" id="3.40.50.1820">
    <property type="entry name" value="alpha/beta hydrolase"/>
    <property type="match status" value="1"/>
</dbReference>
<feature type="chain" id="PRO_5007835970" evidence="3">
    <location>
        <begin position="17"/>
        <end position="213"/>
    </location>
</feature>
<evidence type="ECO:0000313" key="4">
    <source>
        <dbReference type="EMBL" id="OAA70072.1"/>
    </source>
</evidence>
<keyword evidence="3" id="KW-0732">Signal</keyword>
<dbReference type="EMBL" id="AZHF01000010">
    <property type="protein sequence ID" value="OAA70072.1"/>
    <property type="molecule type" value="Genomic_DNA"/>
</dbReference>
<evidence type="ECO:0000256" key="3">
    <source>
        <dbReference type="SAM" id="SignalP"/>
    </source>
</evidence>
<dbReference type="SUPFAM" id="SSF53474">
    <property type="entry name" value="alpha/beta-Hydrolases"/>
    <property type="match status" value="1"/>
</dbReference>
<sequence length="213" mass="21971">MLSHLIFAGLVALAAALPTADLEACPAPMPCASYTLMNTRGTTEPQGESLGFTAINANVSAARPGGKIIINQIHSTLATNADECFILEGYSQGATATVDALGNLTDAAFAAVKGVFLIGDPVHKAGLACNVDMAGGNSTFDVDGVFIAAGLKTGIPSDWVPKTLDVCNYGDGICDTKHGDGITIEHIEYIMDEGVHKLGAEFILKQLKGGSAF</sequence>
<dbReference type="SMART" id="SM01110">
    <property type="entry name" value="Cutinase"/>
    <property type="match status" value="1"/>
</dbReference>
<dbReference type="AlphaFoldDB" id="A0A162JJX8"/>
<dbReference type="Pfam" id="PF01083">
    <property type="entry name" value="Cutinase"/>
    <property type="match status" value="1"/>
</dbReference>
<evidence type="ECO:0000313" key="5">
    <source>
        <dbReference type="Proteomes" id="UP000076881"/>
    </source>
</evidence>
<feature type="signal peptide" evidence="3">
    <location>
        <begin position="1"/>
        <end position="16"/>
    </location>
</feature>
<dbReference type="GO" id="GO:0052689">
    <property type="term" value="F:carboxylic ester hydrolase activity"/>
    <property type="evidence" value="ECO:0007669"/>
    <property type="project" value="UniProtKB-ARBA"/>
</dbReference>
<dbReference type="Proteomes" id="UP000076881">
    <property type="component" value="Unassembled WGS sequence"/>
</dbReference>
<dbReference type="PANTHER" id="PTHR33630">
    <property type="entry name" value="CUTINASE RV1984C-RELATED-RELATED"/>
    <property type="match status" value="1"/>
</dbReference>